<dbReference type="InterPro" id="IPR004320">
    <property type="entry name" value="BPS1_pln"/>
</dbReference>
<dbReference type="OrthoDB" id="1701699at2759"/>
<organism evidence="2 3">
    <name type="scientific">Salix dunnii</name>
    <dbReference type="NCBI Taxonomy" id="1413687"/>
    <lineage>
        <taxon>Eukaryota</taxon>
        <taxon>Viridiplantae</taxon>
        <taxon>Streptophyta</taxon>
        <taxon>Embryophyta</taxon>
        <taxon>Tracheophyta</taxon>
        <taxon>Spermatophyta</taxon>
        <taxon>Magnoliopsida</taxon>
        <taxon>eudicotyledons</taxon>
        <taxon>Gunneridae</taxon>
        <taxon>Pentapetalae</taxon>
        <taxon>rosids</taxon>
        <taxon>fabids</taxon>
        <taxon>Malpighiales</taxon>
        <taxon>Salicaceae</taxon>
        <taxon>Saliceae</taxon>
        <taxon>Salix</taxon>
    </lineage>
</organism>
<dbReference type="AlphaFoldDB" id="A0A835KC84"/>
<evidence type="ECO:0000313" key="2">
    <source>
        <dbReference type="EMBL" id="KAF9683216.1"/>
    </source>
</evidence>
<evidence type="ECO:0000256" key="1">
    <source>
        <dbReference type="SAM" id="Coils"/>
    </source>
</evidence>
<dbReference type="EMBL" id="JADGMS010000005">
    <property type="protein sequence ID" value="KAF9683216.1"/>
    <property type="molecule type" value="Genomic_DNA"/>
</dbReference>
<dbReference type="GO" id="GO:0048367">
    <property type="term" value="P:shoot system development"/>
    <property type="evidence" value="ECO:0007669"/>
    <property type="project" value="InterPro"/>
</dbReference>
<sequence length="472" mass="53576">MRFQLNYEYRVMSLSGLRGGILTIVCKIISIMLPDLTTATMRGTRHCRKIWRVTANAKTRGLEHHLPRSLVSTSEITNRLSSDTKYDGFLSCSLHQLALKFSSSKSKRVEIISKKSTSVYRKLSGLKILYECVEDFLRLRLIQQTLSNEQHKERAEEVLSGSVLLLDVCSNTRECFSSMKESLQKLESSFRRRKGGESSLASEVEAFMTSRKQLNKSICKRFRTFKTMEKNASNIPNAIAILTEVREISLEIFQSLLSLVSQPKARSSSHGWSVVSKSFKSKRVSCEAELNELEKIDAELLVLKSNKGISPSQVQNLLKGLEALESNIQEAEEELGAVYRKLLKNRINTSTSKFTFHLRSSSLPSKNHPLTEGFEEQLSRLRESESTSSSVSYKVSALKDLHDSVDDLLHFPLVQQALSNEHYSKCIEESLERSIRLLDVCGTTRDVFSQMKECVQGLPLEENMWRIQMLGK</sequence>
<dbReference type="GO" id="GO:0048364">
    <property type="term" value="P:root development"/>
    <property type="evidence" value="ECO:0007669"/>
    <property type="project" value="InterPro"/>
</dbReference>
<dbReference type="Pfam" id="PF03087">
    <property type="entry name" value="BPS1"/>
    <property type="match status" value="2"/>
</dbReference>
<keyword evidence="1" id="KW-0175">Coiled coil</keyword>
<dbReference type="Proteomes" id="UP000657918">
    <property type="component" value="Unassembled WGS sequence"/>
</dbReference>
<evidence type="ECO:0000313" key="3">
    <source>
        <dbReference type="Proteomes" id="UP000657918"/>
    </source>
</evidence>
<name>A0A835KC84_9ROSI</name>
<dbReference type="PANTHER" id="PTHR33070">
    <property type="entry name" value="OS06G0725500 PROTEIN"/>
    <property type="match status" value="1"/>
</dbReference>
<reference evidence="2 3" key="1">
    <citation type="submission" date="2020-10" db="EMBL/GenBank/DDBJ databases">
        <title>Plant Genome Project.</title>
        <authorList>
            <person name="Zhang R.-G."/>
        </authorList>
    </citation>
    <scope>NUCLEOTIDE SEQUENCE [LARGE SCALE GENOMIC DNA]</scope>
    <source>
        <strain evidence="2">FAFU-HL-1</strain>
        <tissue evidence="2">Leaf</tissue>
    </source>
</reference>
<keyword evidence="3" id="KW-1185">Reference proteome</keyword>
<accession>A0A835KC84</accession>
<comment type="caution">
    <text evidence="2">The sequence shown here is derived from an EMBL/GenBank/DDBJ whole genome shotgun (WGS) entry which is preliminary data.</text>
</comment>
<feature type="coiled-coil region" evidence="1">
    <location>
        <begin position="314"/>
        <end position="341"/>
    </location>
</feature>
<protein>
    <submittedName>
        <fullName evidence="2">Uncharacterized protein</fullName>
    </submittedName>
</protein>
<dbReference type="PANTHER" id="PTHR33070:SF115">
    <property type="entry name" value="T23E18.15"/>
    <property type="match status" value="1"/>
</dbReference>
<gene>
    <name evidence="2" type="ORF">SADUNF_Sadunf05G0189600</name>
</gene>
<proteinExistence type="predicted"/>